<reference evidence="9" key="1">
    <citation type="submission" date="2023-01" db="EMBL/GenBank/DDBJ databases">
        <title>Key to firefly adult light organ development and bioluminescence: homeobox transcription factors regulate luciferase expression and transportation to peroxisome.</title>
        <authorList>
            <person name="Fu X."/>
        </authorList>
    </citation>
    <scope>NUCLEOTIDE SEQUENCE [LARGE SCALE GENOMIC DNA]</scope>
</reference>
<dbReference type="AlphaFoldDB" id="A0AAN7SQS0"/>
<dbReference type="Pfam" id="PF00089">
    <property type="entry name" value="Trypsin"/>
    <property type="match status" value="1"/>
</dbReference>
<dbReference type="InterPro" id="IPR043504">
    <property type="entry name" value="Peptidase_S1_PA_chymotrypsin"/>
</dbReference>
<evidence type="ECO:0000256" key="5">
    <source>
        <dbReference type="ARBA" id="ARBA00023157"/>
    </source>
</evidence>
<dbReference type="EMBL" id="JARPUR010000004">
    <property type="protein sequence ID" value="KAK4878895.1"/>
    <property type="molecule type" value="Genomic_DNA"/>
</dbReference>
<dbReference type="PANTHER" id="PTHR24276:SF96">
    <property type="entry name" value="PEPTIDASE S1 DOMAIN-CONTAINING PROTEIN"/>
    <property type="match status" value="1"/>
</dbReference>
<dbReference type="SUPFAM" id="SSF50494">
    <property type="entry name" value="Trypsin-like serine proteases"/>
    <property type="match status" value="1"/>
</dbReference>
<dbReference type="FunFam" id="2.40.10.10:FF:000068">
    <property type="entry name" value="transmembrane protease serine 2"/>
    <property type="match status" value="1"/>
</dbReference>
<comment type="similarity">
    <text evidence="1">Belongs to the peptidase S1 family.</text>
</comment>
<dbReference type="GO" id="GO:0006508">
    <property type="term" value="P:proteolysis"/>
    <property type="evidence" value="ECO:0007669"/>
    <property type="project" value="UniProtKB-KW"/>
</dbReference>
<feature type="signal peptide" evidence="6">
    <location>
        <begin position="1"/>
        <end position="22"/>
    </location>
</feature>
<dbReference type="InterPro" id="IPR001254">
    <property type="entry name" value="Trypsin_dom"/>
</dbReference>
<evidence type="ECO:0000256" key="1">
    <source>
        <dbReference type="ARBA" id="ARBA00007664"/>
    </source>
</evidence>
<keyword evidence="2" id="KW-0645">Protease</keyword>
<dbReference type="CDD" id="cd00190">
    <property type="entry name" value="Tryp_SPc"/>
    <property type="match status" value="1"/>
</dbReference>
<keyword evidence="6" id="KW-0732">Signal</keyword>
<accession>A0AAN7SQS0</accession>
<evidence type="ECO:0000313" key="9">
    <source>
        <dbReference type="Proteomes" id="UP001353858"/>
    </source>
</evidence>
<gene>
    <name evidence="8" type="ORF">RN001_011401</name>
</gene>
<dbReference type="PROSITE" id="PS50240">
    <property type="entry name" value="TRYPSIN_DOM"/>
    <property type="match status" value="1"/>
</dbReference>
<evidence type="ECO:0000256" key="3">
    <source>
        <dbReference type="ARBA" id="ARBA00022801"/>
    </source>
</evidence>
<evidence type="ECO:0000256" key="6">
    <source>
        <dbReference type="SAM" id="SignalP"/>
    </source>
</evidence>
<dbReference type="Proteomes" id="UP001353858">
    <property type="component" value="Unassembled WGS sequence"/>
</dbReference>
<dbReference type="SMART" id="SM00020">
    <property type="entry name" value="Tryp_SPc"/>
    <property type="match status" value="1"/>
</dbReference>
<evidence type="ECO:0000313" key="8">
    <source>
        <dbReference type="EMBL" id="KAK4878895.1"/>
    </source>
</evidence>
<keyword evidence="9" id="KW-1185">Reference proteome</keyword>
<evidence type="ECO:0000256" key="4">
    <source>
        <dbReference type="ARBA" id="ARBA00022825"/>
    </source>
</evidence>
<dbReference type="PANTHER" id="PTHR24276">
    <property type="entry name" value="POLYSERASE-RELATED"/>
    <property type="match status" value="1"/>
</dbReference>
<sequence>MAFVKIVNLFVFLFALCSSSFAAVDKRIVNGVPAATGQYNFMVSLRSSHHHFCGGTVFNAYWIITAANCIDAYPVQEVVVGSVTLSSGGVTYAVASTLKNPSYNPITMIYDAGLVKTATNINLNNGVGIVTLSTIVPVVTTPVDVVGWGYTTYPATGVSNQLKTVSTYIISQTVCQASYTGFTLQSTQFCTLKSTVGTCSGDGGGPVLLGTTQFGIISMAVLCAQGYPDIHTKIASVNAWIITNAVSI</sequence>
<dbReference type="InterPro" id="IPR009003">
    <property type="entry name" value="Peptidase_S1_PA"/>
</dbReference>
<protein>
    <recommendedName>
        <fullName evidence="7">Peptidase S1 domain-containing protein</fullName>
    </recommendedName>
</protein>
<dbReference type="InterPro" id="IPR050430">
    <property type="entry name" value="Peptidase_S1"/>
</dbReference>
<dbReference type="PRINTS" id="PR00722">
    <property type="entry name" value="CHYMOTRYPSIN"/>
</dbReference>
<dbReference type="Gene3D" id="2.40.10.10">
    <property type="entry name" value="Trypsin-like serine proteases"/>
    <property type="match status" value="1"/>
</dbReference>
<evidence type="ECO:0000256" key="2">
    <source>
        <dbReference type="ARBA" id="ARBA00022670"/>
    </source>
</evidence>
<keyword evidence="4" id="KW-0720">Serine protease</keyword>
<feature type="chain" id="PRO_5042835245" description="Peptidase S1 domain-containing protein" evidence="6">
    <location>
        <begin position="23"/>
        <end position="248"/>
    </location>
</feature>
<name>A0AAN7SQS0_9COLE</name>
<dbReference type="GO" id="GO:0004252">
    <property type="term" value="F:serine-type endopeptidase activity"/>
    <property type="evidence" value="ECO:0007669"/>
    <property type="project" value="InterPro"/>
</dbReference>
<feature type="domain" description="Peptidase S1" evidence="7">
    <location>
        <begin position="28"/>
        <end position="246"/>
    </location>
</feature>
<proteinExistence type="inferred from homology"/>
<keyword evidence="3" id="KW-0378">Hydrolase</keyword>
<evidence type="ECO:0000259" key="7">
    <source>
        <dbReference type="PROSITE" id="PS50240"/>
    </source>
</evidence>
<keyword evidence="5" id="KW-1015">Disulfide bond</keyword>
<dbReference type="InterPro" id="IPR001314">
    <property type="entry name" value="Peptidase_S1A"/>
</dbReference>
<comment type="caution">
    <text evidence="8">The sequence shown here is derived from an EMBL/GenBank/DDBJ whole genome shotgun (WGS) entry which is preliminary data.</text>
</comment>
<organism evidence="8 9">
    <name type="scientific">Aquatica leii</name>
    <dbReference type="NCBI Taxonomy" id="1421715"/>
    <lineage>
        <taxon>Eukaryota</taxon>
        <taxon>Metazoa</taxon>
        <taxon>Ecdysozoa</taxon>
        <taxon>Arthropoda</taxon>
        <taxon>Hexapoda</taxon>
        <taxon>Insecta</taxon>
        <taxon>Pterygota</taxon>
        <taxon>Neoptera</taxon>
        <taxon>Endopterygota</taxon>
        <taxon>Coleoptera</taxon>
        <taxon>Polyphaga</taxon>
        <taxon>Elateriformia</taxon>
        <taxon>Elateroidea</taxon>
        <taxon>Lampyridae</taxon>
        <taxon>Luciolinae</taxon>
        <taxon>Aquatica</taxon>
    </lineage>
</organism>